<reference evidence="1 2" key="1">
    <citation type="submission" date="2018-03" db="EMBL/GenBank/DDBJ databases">
        <title>The draft genome of Sphingosinicella sp. GL-C-18.</title>
        <authorList>
            <person name="Liu L."/>
            <person name="Li L."/>
            <person name="Liang L."/>
            <person name="Zhang X."/>
            <person name="Wang T."/>
        </authorList>
    </citation>
    <scope>NUCLEOTIDE SEQUENCE [LARGE SCALE GENOMIC DNA]</scope>
    <source>
        <strain evidence="1 2">GL-C-18</strain>
    </source>
</reference>
<dbReference type="AlphaFoldDB" id="A0A2P7QM67"/>
<dbReference type="InterPro" id="IPR029063">
    <property type="entry name" value="SAM-dependent_MTases_sf"/>
</dbReference>
<keyword evidence="2" id="KW-1185">Reference proteome</keyword>
<dbReference type="InterPro" id="IPR008884">
    <property type="entry name" value="TylF_MeTrfase"/>
</dbReference>
<gene>
    <name evidence="1" type="ORF">C7I55_17330</name>
</gene>
<dbReference type="GO" id="GO:0032259">
    <property type="term" value="P:methylation"/>
    <property type="evidence" value="ECO:0007669"/>
    <property type="project" value="UniProtKB-KW"/>
</dbReference>
<evidence type="ECO:0000313" key="1">
    <source>
        <dbReference type="EMBL" id="PSJ39057.1"/>
    </source>
</evidence>
<sequence length="203" mass="22262">MAAPVTANSGASRQALFDAGQIMRAVACADRFALLDLALRSRFRPGLVLEFGVFEGGSLRFIAEHCGGTAHGFDSFEGLPEDWRPGFPKGAFAGGPSRAMPPNVEIHAGLFENMLPAFLDTHRAPIAFLHVDCDLYRSTRTVLDLCADRLVPGTVIVFDEYCGYPEWREHEHKAFAEFLIQAKRTSRLLGLVEHGEQAAFVLA</sequence>
<accession>A0A2P7QM67</accession>
<dbReference type="Proteomes" id="UP000241167">
    <property type="component" value="Unassembled WGS sequence"/>
</dbReference>
<dbReference type="GO" id="GO:0008168">
    <property type="term" value="F:methyltransferase activity"/>
    <property type="evidence" value="ECO:0007669"/>
    <property type="project" value="UniProtKB-KW"/>
</dbReference>
<organism evidence="1 2">
    <name type="scientific">Allosphingosinicella deserti</name>
    <dbReference type="NCBI Taxonomy" id="2116704"/>
    <lineage>
        <taxon>Bacteria</taxon>
        <taxon>Pseudomonadati</taxon>
        <taxon>Pseudomonadota</taxon>
        <taxon>Alphaproteobacteria</taxon>
        <taxon>Sphingomonadales</taxon>
        <taxon>Sphingomonadaceae</taxon>
        <taxon>Allosphingosinicella</taxon>
    </lineage>
</organism>
<evidence type="ECO:0000313" key="2">
    <source>
        <dbReference type="Proteomes" id="UP000241167"/>
    </source>
</evidence>
<keyword evidence="1" id="KW-0489">Methyltransferase</keyword>
<comment type="caution">
    <text evidence="1">The sequence shown here is derived from an EMBL/GenBank/DDBJ whole genome shotgun (WGS) entry which is preliminary data.</text>
</comment>
<dbReference type="EMBL" id="PXYI01000005">
    <property type="protein sequence ID" value="PSJ39057.1"/>
    <property type="molecule type" value="Genomic_DNA"/>
</dbReference>
<dbReference type="PANTHER" id="PTHR40036">
    <property type="entry name" value="MACROCIN O-METHYLTRANSFERASE"/>
    <property type="match status" value="1"/>
</dbReference>
<dbReference type="SUPFAM" id="SSF53335">
    <property type="entry name" value="S-adenosyl-L-methionine-dependent methyltransferases"/>
    <property type="match status" value="1"/>
</dbReference>
<dbReference type="Pfam" id="PF13578">
    <property type="entry name" value="Methyltransf_24"/>
    <property type="match status" value="1"/>
</dbReference>
<proteinExistence type="predicted"/>
<name>A0A2P7QM67_9SPHN</name>
<protein>
    <submittedName>
        <fullName evidence="1">Methyltransferase</fullName>
    </submittedName>
</protein>
<dbReference type="Gene3D" id="3.40.50.150">
    <property type="entry name" value="Vaccinia Virus protein VP39"/>
    <property type="match status" value="1"/>
</dbReference>
<keyword evidence="1" id="KW-0808">Transferase</keyword>
<dbReference type="PANTHER" id="PTHR40036:SF1">
    <property type="entry name" value="MACROCIN O-METHYLTRANSFERASE"/>
    <property type="match status" value="1"/>
</dbReference>